<proteinExistence type="predicted"/>
<dbReference type="AlphaFoldDB" id="A0A3B1AST3"/>
<evidence type="ECO:0000313" key="1">
    <source>
        <dbReference type="EMBL" id="VAX09046.1"/>
    </source>
</evidence>
<dbReference type="InterPro" id="IPR042097">
    <property type="entry name" value="Aminopeptidase_N-like_N_sf"/>
</dbReference>
<dbReference type="SUPFAM" id="SSF63737">
    <property type="entry name" value="Leukotriene A4 hydrolase N-terminal domain"/>
    <property type="match status" value="1"/>
</dbReference>
<keyword evidence="1" id="KW-0378">Hydrolase</keyword>
<organism evidence="1">
    <name type="scientific">hydrothermal vent metagenome</name>
    <dbReference type="NCBI Taxonomy" id="652676"/>
    <lineage>
        <taxon>unclassified sequences</taxon>
        <taxon>metagenomes</taxon>
        <taxon>ecological metagenomes</taxon>
    </lineage>
</organism>
<dbReference type="PANTHER" id="PTHR45726">
    <property type="entry name" value="LEUKOTRIENE A-4 HYDROLASE"/>
    <property type="match status" value="1"/>
</dbReference>
<feature type="non-terminal residue" evidence="1">
    <location>
        <position position="176"/>
    </location>
</feature>
<keyword evidence="1" id="KW-0031">Aminopeptidase</keyword>
<dbReference type="GO" id="GO:0004177">
    <property type="term" value="F:aminopeptidase activity"/>
    <property type="evidence" value="ECO:0007669"/>
    <property type="project" value="UniProtKB-KW"/>
</dbReference>
<protein>
    <submittedName>
        <fullName evidence="1">Aminopeptidase</fullName>
    </submittedName>
</protein>
<sequence length="176" mass="19368">MFKNILAIYVALVLFIGVSGNTMAKDAHSYANLEEVSSRHLHLDLTVDFDKKTLSGYAEYDIVRHSAAASSFIVDTRDLTINRVEVLGEDWQPTTFTLAAPEAVLGAKLTIALPDNAQKVRIYYRTSPDAAGLQWLTPQQTAGNTGIYGEKYILEAAAAEFADTYEMVKVAEKLYG</sequence>
<dbReference type="PANTHER" id="PTHR45726:SF3">
    <property type="entry name" value="LEUKOTRIENE A-4 HYDROLASE"/>
    <property type="match status" value="1"/>
</dbReference>
<dbReference type="InterPro" id="IPR034015">
    <property type="entry name" value="M1_LTA4H"/>
</dbReference>
<keyword evidence="1" id="KW-0645">Protease</keyword>
<gene>
    <name evidence="1" type="ORF">MNBD_ALPHA03-418</name>
</gene>
<name>A0A3B1AST3_9ZZZZ</name>
<reference evidence="1" key="1">
    <citation type="submission" date="2018-06" db="EMBL/GenBank/DDBJ databases">
        <authorList>
            <person name="Zhirakovskaya E."/>
        </authorList>
    </citation>
    <scope>NUCLEOTIDE SEQUENCE</scope>
</reference>
<dbReference type="EMBL" id="UOFW01000257">
    <property type="protein sequence ID" value="VAX09046.1"/>
    <property type="molecule type" value="Genomic_DNA"/>
</dbReference>
<accession>A0A3B1AST3</accession>
<dbReference type="Gene3D" id="2.60.40.1730">
    <property type="entry name" value="tricorn interacting facor f3 domain"/>
    <property type="match status" value="1"/>
</dbReference>